<keyword evidence="2" id="KW-1185">Reference proteome</keyword>
<dbReference type="EMBL" id="JAMYWD010000001">
    <property type="protein sequence ID" value="KAJ4981679.1"/>
    <property type="molecule type" value="Genomic_DNA"/>
</dbReference>
<gene>
    <name evidence="1" type="ORF">NE237_032516</name>
</gene>
<protein>
    <submittedName>
        <fullName evidence="1">Uncharacterized protein</fullName>
    </submittedName>
</protein>
<evidence type="ECO:0000313" key="2">
    <source>
        <dbReference type="Proteomes" id="UP001141806"/>
    </source>
</evidence>
<reference evidence="1" key="1">
    <citation type="journal article" date="2023" name="Plant J.">
        <title>The genome of the king protea, Protea cynaroides.</title>
        <authorList>
            <person name="Chang J."/>
            <person name="Duong T.A."/>
            <person name="Schoeman C."/>
            <person name="Ma X."/>
            <person name="Roodt D."/>
            <person name="Barker N."/>
            <person name="Li Z."/>
            <person name="Van de Peer Y."/>
            <person name="Mizrachi E."/>
        </authorList>
    </citation>
    <scope>NUCLEOTIDE SEQUENCE</scope>
    <source>
        <tissue evidence="1">Young leaves</tissue>
    </source>
</reference>
<dbReference type="Proteomes" id="UP001141806">
    <property type="component" value="Unassembled WGS sequence"/>
</dbReference>
<name>A0A9Q0L3I2_9MAGN</name>
<comment type="caution">
    <text evidence="1">The sequence shown here is derived from an EMBL/GenBank/DDBJ whole genome shotgun (WGS) entry which is preliminary data.</text>
</comment>
<accession>A0A9Q0L3I2</accession>
<proteinExistence type="predicted"/>
<dbReference type="AlphaFoldDB" id="A0A9Q0L3I2"/>
<evidence type="ECO:0000313" key="1">
    <source>
        <dbReference type="EMBL" id="KAJ4981679.1"/>
    </source>
</evidence>
<sequence>MRCRGVLRGHVYSVMPRCRVPKSAPLSSLLSDAEVLRSIEVRKSAPRLGFFGHAEVLGAESGLRSRLLDYAEVYLVMLRSAEVPSFRGVEECSAVRFLYSLAVMSRSALQSGLLDHASAEVLRRAEVLKKVACSGFLRHAEVPSCRVAEECLGAEECSMIRGCEKCFMVMQGVEECFAISFTRFCRGTNECRGAVQFNAVKFTRSCKGAEEY</sequence>
<organism evidence="1 2">
    <name type="scientific">Protea cynaroides</name>
    <dbReference type="NCBI Taxonomy" id="273540"/>
    <lineage>
        <taxon>Eukaryota</taxon>
        <taxon>Viridiplantae</taxon>
        <taxon>Streptophyta</taxon>
        <taxon>Embryophyta</taxon>
        <taxon>Tracheophyta</taxon>
        <taxon>Spermatophyta</taxon>
        <taxon>Magnoliopsida</taxon>
        <taxon>Proteales</taxon>
        <taxon>Proteaceae</taxon>
        <taxon>Protea</taxon>
    </lineage>
</organism>